<feature type="domain" description="HTH crp-type" evidence="4">
    <location>
        <begin position="147"/>
        <end position="208"/>
    </location>
</feature>
<dbReference type="EMBL" id="CP155620">
    <property type="protein sequence ID" value="XBJ29957.1"/>
    <property type="molecule type" value="Genomic_DNA"/>
</dbReference>
<dbReference type="InterPro" id="IPR036388">
    <property type="entry name" value="WH-like_DNA-bd_sf"/>
</dbReference>
<evidence type="ECO:0000256" key="2">
    <source>
        <dbReference type="ARBA" id="ARBA00023125"/>
    </source>
</evidence>
<keyword evidence="2" id="KW-0238">DNA-binding</keyword>
<dbReference type="PRINTS" id="PR00034">
    <property type="entry name" value="HTHCRP"/>
</dbReference>
<dbReference type="SUPFAM" id="SSF51206">
    <property type="entry name" value="cAMP-binding domain-like"/>
    <property type="match status" value="1"/>
</dbReference>
<evidence type="ECO:0000256" key="1">
    <source>
        <dbReference type="ARBA" id="ARBA00023015"/>
    </source>
</evidence>
<dbReference type="Gene3D" id="1.10.10.10">
    <property type="entry name" value="Winged helix-like DNA-binding domain superfamily/Winged helix DNA-binding domain"/>
    <property type="match status" value="1"/>
</dbReference>
<dbReference type="CDD" id="cd00092">
    <property type="entry name" value="HTH_CRP"/>
    <property type="match status" value="1"/>
</dbReference>
<accession>A0AAU7EB14</accession>
<dbReference type="RefSeq" id="WP_348519020.1">
    <property type="nucleotide sequence ID" value="NZ_CP155620.1"/>
</dbReference>
<sequence length="208" mass="23847">MTKEELIDNFFKKFKLANEDLEEIKSNAYFKNLSKGTQLASTDDCLGFVIMAYGTLRAYIISSNAKEITIFKLIKNEECVICSNCALNSINYNIILESSEDSQILIIPAKIYTKIRNKYQSINDYTLNIISKRFSNLISVLEHALFTPLIERIRIFLKENSQNNKITLTHEEIANHLGSAREAISRILKEMEKQGEISLGRKEITLLK</sequence>
<dbReference type="InterPro" id="IPR018490">
    <property type="entry name" value="cNMP-bd_dom_sf"/>
</dbReference>
<keyword evidence="3" id="KW-0804">Transcription</keyword>
<dbReference type="AlphaFoldDB" id="A0AAU7EB14"/>
<evidence type="ECO:0000256" key="3">
    <source>
        <dbReference type="ARBA" id="ARBA00023163"/>
    </source>
</evidence>
<dbReference type="GO" id="GO:0003677">
    <property type="term" value="F:DNA binding"/>
    <property type="evidence" value="ECO:0007669"/>
    <property type="project" value="UniProtKB-KW"/>
</dbReference>
<dbReference type="PROSITE" id="PS51063">
    <property type="entry name" value="HTH_CRP_2"/>
    <property type="match status" value="1"/>
</dbReference>
<name>A0AAU7EB14_9BACT</name>
<dbReference type="InterPro" id="IPR012318">
    <property type="entry name" value="HTH_CRP"/>
</dbReference>
<dbReference type="Pfam" id="PF13545">
    <property type="entry name" value="HTH_Crp_2"/>
    <property type="match status" value="1"/>
</dbReference>
<proteinExistence type="predicted"/>
<reference evidence="5" key="1">
    <citation type="submission" date="2024-05" db="EMBL/GenBank/DDBJ databases">
        <title>Campylobacter coli isolated from environmental waters in Slovenia.</title>
        <authorList>
            <person name="Zautner A.E."/>
            <person name="Bunk B."/>
            <person name="Riedel T."/>
            <person name="Sproeer C."/>
        </authorList>
    </citation>
    <scope>NUCLEOTIDE SEQUENCE</scope>
    <source>
        <strain evidence="5">CCS1377</strain>
    </source>
</reference>
<evidence type="ECO:0000313" key="5">
    <source>
        <dbReference type="EMBL" id="XBJ29957.1"/>
    </source>
</evidence>
<dbReference type="SMART" id="SM00419">
    <property type="entry name" value="HTH_CRP"/>
    <property type="match status" value="1"/>
</dbReference>
<gene>
    <name evidence="5" type="ORF">AAH949_03755</name>
</gene>
<dbReference type="GO" id="GO:0006355">
    <property type="term" value="P:regulation of DNA-templated transcription"/>
    <property type="evidence" value="ECO:0007669"/>
    <property type="project" value="InterPro"/>
</dbReference>
<dbReference type="SUPFAM" id="SSF46785">
    <property type="entry name" value="Winged helix' DNA-binding domain"/>
    <property type="match status" value="1"/>
</dbReference>
<protein>
    <submittedName>
        <fullName evidence="5">Crp/Fnr family transcriptional regulator</fullName>
    </submittedName>
</protein>
<dbReference type="Gene3D" id="2.60.120.10">
    <property type="entry name" value="Jelly Rolls"/>
    <property type="match status" value="1"/>
</dbReference>
<dbReference type="InterPro" id="IPR014710">
    <property type="entry name" value="RmlC-like_jellyroll"/>
</dbReference>
<evidence type="ECO:0000259" key="4">
    <source>
        <dbReference type="PROSITE" id="PS51063"/>
    </source>
</evidence>
<organism evidence="5">
    <name type="scientific">Campylobacter sp. CCS1377</name>
    <dbReference type="NCBI Taxonomy" id="3158229"/>
    <lineage>
        <taxon>Bacteria</taxon>
        <taxon>Pseudomonadati</taxon>
        <taxon>Campylobacterota</taxon>
        <taxon>Epsilonproteobacteria</taxon>
        <taxon>Campylobacterales</taxon>
        <taxon>Campylobacteraceae</taxon>
        <taxon>Campylobacter</taxon>
    </lineage>
</organism>
<keyword evidence="1" id="KW-0805">Transcription regulation</keyword>
<dbReference type="InterPro" id="IPR036390">
    <property type="entry name" value="WH_DNA-bd_sf"/>
</dbReference>